<gene>
    <name evidence="1" type="ORF">E0Y62_00190</name>
</gene>
<dbReference type="RefSeq" id="WP_131235626.1">
    <property type="nucleotide sequence ID" value="NZ_SJTH01000001.1"/>
</dbReference>
<dbReference type="EMBL" id="SJTH01000001">
    <property type="protein sequence ID" value="TCJ06263.1"/>
    <property type="molecule type" value="Genomic_DNA"/>
</dbReference>
<comment type="caution">
    <text evidence="1">The sequence shown here is derived from an EMBL/GenBank/DDBJ whole genome shotgun (WGS) entry which is preliminary data.</text>
</comment>
<organism evidence="1 2">
    <name type="scientific">Cytobacillus praedii</name>
    <dbReference type="NCBI Taxonomy" id="1742358"/>
    <lineage>
        <taxon>Bacteria</taxon>
        <taxon>Bacillati</taxon>
        <taxon>Bacillota</taxon>
        <taxon>Bacilli</taxon>
        <taxon>Bacillales</taxon>
        <taxon>Bacillaceae</taxon>
        <taxon>Cytobacillus</taxon>
    </lineage>
</organism>
<keyword evidence="2" id="KW-1185">Reference proteome</keyword>
<accession>A0A4R1B544</accession>
<protein>
    <submittedName>
        <fullName evidence="1">Uncharacterized protein</fullName>
    </submittedName>
</protein>
<evidence type="ECO:0000313" key="1">
    <source>
        <dbReference type="EMBL" id="TCJ06263.1"/>
    </source>
</evidence>
<dbReference type="AlphaFoldDB" id="A0A4R1B544"/>
<proteinExistence type="predicted"/>
<dbReference type="Proteomes" id="UP000293846">
    <property type="component" value="Unassembled WGS sequence"/>
</dbReference>
<dbReference type="STRING" id="1742358.GCA_001439605_02100"/>
<reference evidence="1 2" key="1">
    <citation type="submission" date="2019-03" db="EMBL/GenBank/DDBJ databases">
        <authorList>
            <person name="Jensen L."/>
            <person name="Storgaard J."/>
            <person name="Sulaj E."/>
            <person name="Schramm A."/>
            <person name="Marshall I.P.G."/>
        </authorList>
    </citation>
    <scope>NUCLEOTIDE SEQUENCE [LARGE SCALE GENOMIC DNA]</scope>
    <source>
        <strain evidence="1 2">2017H2G3</strain>
    </source>
</reference>
<evidence type="ECO:0000313" key="2">
    <source>
        <dbReference type="Proteomes" id="UP000293846"/>
    </source>
</evidence>
<name>A0A4R1B544_9BACI</name>
<sequence>MNEKDVELDTLRVELSRFFSSQKYFIVKSEASDQGECDHIFLSPPLHSLLSKKDIDFNHEKYTFGAIQRDKDKIRLRFYKRNIDHYKGLRSVFEKYKLKSPFYNHKDSNEAYCFDYYIVTESKMPLIVSDLELLIEYIRRIMILAKKHK</sequence>